<evidence type="ECO:0000259" key="8">
    <source>
        <dbReference type="PROSITE" id="PS50862"/>
    </source>
</evidence>
<accession>A0A0F9BJ98</accession>
<dbReference type="Pfam" id="PF00152">
    <property type="entry name" value="tRNA-synt_2"/>
    <property type="match status" value="1"/>
</dbReference>
<dbReference type="InterPro" id="IPR004364">
    <property type="entry name" value="Aa-tRNA-synt_II"/>
</dbReference>
<name>A0A0F9BJ98_9ZZZZ</name>
<dbReference type="InterPro" id="IPR018149">
    <property type="entry name" value="Lys-tRNA-synth_II_C"/>
</dbReference>
<dbReference type="Gene3D" id="3.30.930.10">
    <property type="entry name" value="Bira Bifunctional Protein, Domain 2"/>
    <property type="match status" value="1"/>
</dbReference>
<sequence length="415" mass="47414">FIGAEGSIFKTKTGEITLNVSNYDLLSKTLRPLPEKWHGLTERELLYRQRYLDLVMNDGTLERFLKRTRIIKSIRNFLDSSGFVEVETPVLQTKPSGAIATPFVTHHNALDLDLYLRIAPETYLKRCMAGGFEKVYEFARSFRNEGLDPSHLQDFTLLEYYAAYWNYEDNMRFTEDLVKHVLVEVDGSLELVFGDKHINFDHEWRRVPMSTLIKEATGIDIGKFSSARELKKAIENRDIEIHGIETMGFGTLTDNLFKKVSRPTIEGPLFVIHHPIELSPLARRNDNNPAVTDRFQLVVNGWEIVNAYSELIDPIDQRERLKEQAELHSSGDSEAMVMDEDFLTAMEHGMPPISGWGMGVDRFVCLLTNQENLRDVILFPLIKPLIKPLTKPVSGPVEDSEQDKDDNLKTTQGAV</sequence>
<dbReference type="NCBIfam" id="NF001756">
    <property type="entry name" value="PRK00484.1"/>
    <property type="match status" value="1"/>
</dbReference>
<keyword evidence="3" id="KW-0479">Metal-binding</keyword>
<dbReference type="PANTHER" id="PTHR42918">
    <property type="entry name" value="LYSYL-TRNA SYNTHETASE"/>
    <property type="match status" value="1"/>
</dbReference>
<dbReference type="GO" id="GO:0006430">
    <property type="term" value="P:lysyl-tRNA aminoacylation"/>
    <property type="evidence" value="ECO:0007669"/>
    <property type="project" value="InterPro"/>
</dbReference>
<dbReference type="GO" id="GO:0046872">
    <property type="term" value="F:metal ion binding"/>
    <property type="evidence" value="ECO:0007669"/>
    <property type="project" value="UniProtKB-KW"/>
</dbReference>
<evidence type="ECO:0000313" key="9">
    <source>
        <dbReference type="EMBL" id="KKL21969.1"/>
    </source>
</evidence>
<evidence type="ECO:0000256" key="5">
    <source>
        <dbReference type="ARBA" id="ARBA00022840"/>
    </source>
</evidence>
<evidence type="ECO:0000256" key="2">
    <source>
        <dbReference type="ARBA" id="ARBA00022598"/>
    </source>
</evidence>
<feature type="domain" description="Aminoacyl-transfer RNA synthetases class-II family profile" evidence="8">
    <location>
        <begin position="67"/>
        <end position="384"/>
    </location>
</feature>
<dbReference type="CDD" id="cd04322">
    <property type="entry name" value="LysRS_N"/>
    <property type="match status" value="1"/>
</dbReference>
<organism evidence="9">
    <name type="scientific">marine sediment metagenome</name>
    <dbReference type="NCBI Taxonomy" id="412755"/>
    <lineage>
        <taxon>unclassified sequences</taxon>
        <taxon>metagenomes</taxon>
        <taxon>ecological metagenomes</taxon>
    </lineage>
</organism>
<dbReference type="PRINTS" id="PR00982">
    <property type="entry name" value="TRNASYNTHLYS"/>
</dbReference>
<evidence type="ECO:0000256" key="7">
    <source>
        <dbReference type="SAM" id="MobiDB-lite"/>
    </source>
</evidence>
<comment type="caution">
    <text evidence="9">The sequence shown here is derived from an EMBL/GenBank/DDBJ whole genome shotgun (WGS) entry which is preliminary data.</text>
</comment>
<dbReference type="GO" id="GO:0005829">
    <property type="term" value="C:cytosol"/>
    <property type="evidence" value="ECO:0007669"/>
    <property type="project" value="TreeGrafter"/>
</dbReference>
<evidence type="ECO:0000256" key="6">
    <source>
        <dbReference type="ARBA" id="ARBA00023146"/>
    </source>
</evidence>
<dbReference type="SUPFAM" id="SSF55681">
    <property type="entry name" value="Class II aaRS and biotin synthetases"/>
    <property type="match status" value="1"/>
</dbReference>
<evidence type="ECO:0000256" key="4">
    <source>
        <dbReference type="ARBA" id="ARBA00022741"/>
    </source>
</evidence>
<dbReference type="GO" id="GO:0005524">
    <property type="term" value="F:ATP binding"/>
    <property type="evidence" value="ECO:0007669"/>
    <property type="project" value="UniProtKB-KW"/>
</dbReference>
<keyword evidence="2" id="KW-0436">Ligase</keyword>
<dbReference type="GO" id="GO:0000049">
    <property type="term" value="F:tRNA binding"/>
    <property type="evidence" value="ECO:0007669"/>
    <property type="project" value="TreeGrafter"/>
</dbReference>
<dbReference type="AlphaFoldDB" id="A0A0F9BJ98"/>
<dbReference type="InterPro" id="IPR045864">
    <property type="entry name" value="aa-tRNA-synth_II/BPL/LPL"/>
</dbReference>
<dbReference type="InterPro" id="IPR044136">
    <property type="entry name" value="Lys-tRNA-ligase_II_N"/>
</dbReference>
<proteinExistence type="predicted"/>
<dbReference type="Gene3D" id="2.40.50.140">
    <property type="entry name" value="Nucleic acid-binding proteins"/>
    <property type="match status" value="1"/>
</dbReference>
<evidence type="ECO:0000256" key="1">
    <source>
        <dbReference type="ARBA" id="ARBA00013166"/>
    </source>
</evidence>
<keyword evidence="5" id="KW-0067">ATP-binding</keyword>
<dbReference type="NCBIfam" id="TIGR00499">
    <property type="entry name" value="lysS_bact"/>
    <property type="match status" value="1"/>
</dbReference>
<keyword evidence="4" id="KW-0547">Nucleotide-binding</keyword>
<dbReference type="InterPro" id="IPR002313">
    <property type="entry name" value="Lys-tRNA-ligase_II"/>
</dbReference>
<dbReference type="GO" id="GO:0004824">
    <property type="term" value="F:lysine-tRNA ligase activity"/>
    <property type="evidence" value="ECO:0007669"/>
    <property type="project" value="UniProtKB-EC"/>
</dbReference>
<dbReference type="EMBL" id="LAZR01037529">
    <property type="protein sequence ID" value="KKL21969.1"/>
    <property type="molecule type" value="Genomic_DNA"/>
</dbReference>
<protein>
    <recommendedName>
        <fullName evidence="1">lysine--tRNA ligase</fullName>
        <ecNumber evidence="1">6.1.1.6</ecNumber>
    </recommendedName>
</protein>
<keyword evidence="6" id="KW-0030">Aminoacyl-tRNA synthetase</keyword>
<dbReference type="CDD" id="cd00775">
    <property type="entry name" value="LysRS_core"/>
    <property type="match status" value="1"/>
</dbReference>
<feature type="region of interest" description="Disordered" evidence="7">
    <location>
        <begin position="390"/>
        <end position="415"/>
    </location>
</feature>
<reference evidence="9" key="1">
    <citation type="journal article" date="2015" name="Nature">
        <title>Complex archaea that bridge the gap between prokaryotes and eukaryotes.</title>
        <authorList>
            <person name="Spang A."/>
            <person name="Saw J.H."/>
            <person name="Jorgensen S.L."/>
            <person name="Zaremba-Niedzwiedzka K."/>
            <person name="Martijn J."/>
            <person name="Lind A.E."/>
            <person name="van Eijk R."/>
            <person name="Schleper C."/>
            <person name="Guy L."/>
            <person name="Ettema T.J."/>
        </authorList>
    </citation>
    <scope>NUCLEOTIDE SEQUENCE</scope>
</reference>
<dbReference type="EC" id="6.1.1.6" evidence="1"/>
<feature type="non-terminal residue" evidence="9">
    <location>
        <position position="1"/>
    </location>
</feature>
<dbReference type="PANTHER" id="PTHR42918:SF15">
    <property type="entry name" value="LYSINE--TRNA LIGASE, CHLOROPLASTIC_MITOCHONDRIAL"/>
    <property type="match status" value="1"/>
</dbReference>
<evidence type="ECO:0000256" key="3">
    <source>
        <dbReference type="ARBA" id="ARBA00022723"/>
    </source>
</evidence>
<dbReference type="SUPFAM" id="SSF50249">
    <property type="entry name" value="Nucleic acid-binding proteins"/>
    <property type="match status" value="1"/>
</dbReference>
<dbReference type="InterPro" id="IPR012340">
    <property type="entry name" value="NA-bd_OB-fold"/>
</dbReference>
<gene>
    <name evidence="9" type="ORF">LCGC14_2440140</name>
</gene>
<dbReference type="PROSITE" id="PS50862">
    <property type="entry name" value="AA_TRNA_LIGASE_II"/>
    <property type="match status" value="1"/>
</dbReference>
<dbReference type="InterPro" id="IPR006195">
    <property type="entry name" value="aa-tRNA-synth_II"/>
</dbReference>